<evidence type="ECO:0000313" key="2">
    <source>
        <dbReference type="EMBL" id="AIN96544.1"/>
    </source>
</evidence>
<name>A0A088RMT1_LEIPA</name>
<feature type="compositionally biased region" description="Low complexity" evidence="1">
    <location>
        <begin position="209"/>
        <end position="221"/>
    </location>
</feature>
<dbReference type="AlphaFoldDB" id="A0A088RMT1"/>
<feature type="region of interest" description="Disordered" evidence="1">
    <location>
        <begin position="167"/>
        <end position="225"/>
    </location>
</feature>
<sequence length="1071" mass="111946">MDGTREQSGSCTSVAIARHAASPGPLSMSFRTAGIELTGATPVMDSVGAFTTIAASTRRHVSPTNRDTSTTASLGGGVGSAGGYAERLAPSSHSVINASVPPGASIAGDNHPSSGTLSTRVGSAAATTRTVAVESHLTAAQNGERGDKGNITSRSHRGIFRGEATGTATAKVLQRPVTVTTPQPRPTSSTPSESSSCLAMEGSSRGFDQVPQQGQQPVSPGRLSSNALLSTGVPVQHLYRVPSAFYAHNGVTSSAALSIVRGRCDRGNTFTVPAPSYISAEDTAQTHVRRLPGASFSSSDMDALEERARRAAELHASVDVGDETETVLAWAAESRSGKTGRVQVPVPSSLSAVRVARGYRRSRCRSILGSEDGPPLDSGSVSLVPGPKRRRRHEGVGGSVYVQPYQRLSNTSIRDDGGTPAVPTRWLTSPSVSSSSSIVFASPQSPAVALASAATSTSGISASRPRVAPSPFSAVLAFFGAVPSRTAAMTASGTGPFLRTATTPPTEPPAWVRPWVLHTLSRAFAAHLARDVDASVAAAASFTSTPAASSAGTVTQSLHSSLPVAFYASAQATETSASAQPRTLRAALLLIFDGLERLEAGLAEVLVGRPNACHSPDAGHGVKVDDCRVSPRVRGRVPRAPSPSSAATAAESDASAGFVEQLRHLTRQWCEVLSQWPCEVVTLGYVEWWLGHAIWTDLVTCAAAARVALSAFPATSEAIAEQETRGREAETSNGGEWQPPQPSPQVPAFALQGILAAAATEGMRTLLDALVDAFVRAVSDLLRSTDAVGQPRSAERSASCRNIQVEIAVAPITKAQHTCMALLRLFTSLYASPPPVLQQLLTLIRGEDCFSSTVTGAAAKGDARATTLHDDADSPTSPGSLSTATAAAVAGEDLRQRPHPPPPPSSSSWLSPRGAPPGSPFASVVNLSALDASQLRSRVCQLQYQLLYAVCRLCNELPMRWQPQDCTRDAEEGESSSVRASSATYMEFSPALRHQSDCEMARLSLFATAARLAATVSALLLHVQLPMKGDLLCVAGRLAQWRAALLRSSCMNEREYTATMGHLCALMTQAM</sequence>
<dbReference type="Proteomes" id="UP000063063">
    <property type="component" value="Chromosome 13"/>
</dbReference>
<feature type="compositionally biased region" description="Polar residues" evidence="1">
    <location>
        <begin position="874"/>
        <end position="885"/>
    </location>
</feature>
<feature type="region of interest" description="Disordered" evidence="1">
    <location>
        <begin position="366"/>
        <end position="395"/>
    </location>
</feature>
<dbReference type="VEuPathDB" id="TriTrypDB:LPAL13_130016400"/>
<proteinExistence type="predicted"/>
<protein>
    <submittedName>
        <fullName evidence="2">Uncharacterized protein</fullName>
    </submittedName>
</protein>
<feature type="region of interest" description="Disordered" evidence="1">
    <location>
        <begin position="719"/>
        <end position="743"/>
    </location>
</feature>
<dbReference type="GeneID" id="22573226"/>
<dbReference type="EMBL" id="CP009382">
    <property type="protein sequence ID" value="AIN96544.1"/>
    <property type="molecule type" value="Genomic_DNA"/>
</dbReference>
<evidence type="ECO:0000256" key="1">
    <source>
        <dbReference type="SAM" id="MobiDB-lite"/>
    </source>
</evidence>
<dbReference type="OrthoDB" id="266291at2759"/>
<feature type="region of interest" description="Disordered" evidence="1">
    <location>
        <begin position="58"/>
        <end position="78"/>
    </location>
</feature>
<feature type="compositionally biased region" description="Polar residues" evidence="1">
    <location>
        <begin position="111"/>
        <end position="120"/>
    </location>
</feature>
<gene>
    <name evidence="2" type="ORF">LPMP_131160</name>
</gene>
<evidence type="ECO:0000313" key="3">
    <source>
        <dbReference type="Proteomes" id="UP000063063"/>
    </source>
</evidence>
<feature type="compositionally biased region" description="Low complexity" evidence="1">
    <location>
        <begin position="174"/>
        <end position="196"/>
    </location>
</feature>
<dbReference type="VEuPathDB" id="TriTrypDB:LPMP_131160"/>
<reference evidence="2 3" key="1">
    <citation type="journal article" date="2015" name="Sci. Rep.">
        <title>The genome of Leishmania panamensis: insights into genomics of the L. (Viannia) subgenus.</title>
        <authorList>
            <person name="Llanes A."/>
            <person name="Restrepo C.M."/>
            <person name="Vecchio G.D."/>
            <person name="Anguizola F.J."/>
            <person name="Lleonart R."/>
        </authorList>
    </citation>
    <scope>NUCLEOTIDE SEQUENCE [LARGE SCALE GENOMIC DNA]</scope>
    <source>
        <strain evidence="2 3">MHOM/PA/94/PSC-1</strain>
    </source>
</reference>
<organism evidence="2 3">
    <name type="scientific">Leishmania panamensis</name>
    <dbReference type="NCBI Taxonomy" id="5679"/>
    <lineage>
        <taxon>Eukaryota</taxon>
        <taxon>Discoba</taxon>
        <taxon>Euglenozoa</taxon>
        <taxon>Kinetoplastea</taxon>
        <taxon>Metakinetoplastina</taxon>
        <taxon>Trypanosomatida</taxon>
        <taxon>Trypanosomatidae</taxon>
        <taxon>Leishmaniinae</taxon>
        <taxon>Leishmania</taxon>
        <taxon>Leishmania guyanensis species complex</taxon>
    </lineage>
</organism>
<dbReference type="KEGG" id="lpan:LPMP_131160"/>
<dbReference type="RefSeq" id="XP_010697197.1">
    <property type="nucleotide sequence ID" value="XM_010698895.1"/>
</dbReference>
<feature type="region of interest" description="Disordered" evidence="1">
    <location>
        <begin position="865"/>
        <end position="915"/>
    </location>
</feature>
<accession>A0A088RMT1</accession>
<dbReference type="eggNOG" id="ENOG502SHZ6">
    <property type="taxonomic scope" value="Eukaryota"/>
</dbReference>
<feature type="region of interest" description="Disordered" evidence="1">
    <location>
        <begin position="100"/>
        <end position="120"/>
    </location>
</feature>
<keyword evidence="3" id="KW-1185">Reference proteome</keyword>